<gene>
    <name evidence="2" type="ORF">A6R68_13571</name>
</gene>
<dbReference type="InterPro" id="IPR020811">
    <property type="entry name" value="Enolase_N"/>
</dbReference>
<dbReference type="SUPFAM" id="SSF54826">
    <property type="entry name" value="Enolase N-terminal domain-like"/>
    <property type="match status" value="1"/>
</dbReference>
<dbReference type="Gene3D" id="3.30.390.10">
    <property type="entry name" value="Enolase-like, N-terminal domain"/>
    <property type="match status" value="1"/>
</dbReference>
<dbReference type="EMBL" id="LZPO01055391">
    <property type="protein sequence ID" value="OBS71850.1"/>
    <property type="molecule type" value="Genomic_DNA"/>
</dbReference>
<evidence type="ECO:0000259" key="1">
    <source>
        <dbReference type="SMART" id="SM01193"/>
    </source>
</evidence>
<dbReference type="STRING" id="56216.A0A1A6H212"/>
<keyword evidence="3" id="KW-1185">Reference proteome</keyword>
<dbReference type="InterPro" id="IPR029017">
    <property type="entry name" value="Enolase-like_N"/>
</dbReference>
<dbReference type="Proteomes" id="UP000092124">
    <property type="component" value="Unassembled WGS sequence"/>
</dbReference>
<evidence type="ECO:0000313" key="3">
    <source>
        <dbReference type="Proteomes" id="UP000092124"/>
    </source>
</evidence>
<sequence>MHRAHDSEVTWAGSDLGPEVPCAGTDQTKKRIEEKKKKECLQPLLLSCMVISTRKFTMSIFKIHWREIFDSPGNLTVEVNLCTQKVSKKTNAVEKHDKLMIKMDGTENKSKLGALPSWGCPWLSEKGMLWKRGCTYIVTLMTELVTPKLSCQFWLSKCSTVVLMLATSWP</sequence>
<dbReference type="SMART" id="SM01193">
    <property type="entry name" value="Enolase_N"/>
    <property type="match status" value="1"/>
</dbReference>
<comment type="caution">
    <text evidence="2">The sequence shown here is derived from an EMBL/GenBank/DDBJ whole genome shotgun (WGS) entry which is preliminary data.</text>
</comment>
<proteinExistence type="predicted"/>
<accession>A0A1A6H212</accession>
<reference evidence="2 3" key="1">
    <citation type="submission" date="2016-06" db="EMBL/GenBank/DDBJ databases">
        <title>The Draft Genome Sequence and Annotation of the Desert Woodrat Neotoma lepida.</title>
        <authorList>
            <person name="Campbell M."/>
            <person name="Oakeson K.F."/>
            <person name="Yandell M."/>
            <person name="Halpert J.R."/>
            <person name="Dearing D."/>
        </authorList>
    </citation>
    <scope>NUCLEOTIDE SEQUENCE [LARGE SCALE GENOMIC DNA]</scope>
    <source>
        <strain evidence="2">417</strain>
        <tissue evidence="2">Liver</tissue>
    </source>
</reference>
<evidence type="ECO:0000313" key="2">
    <source>
        <dbReference type="EMBL" id="OBS71850.1"/>
    </source>
</evidence>
<feature type="domain" description="Enolase N-terminal" evidence="1">
    <location>
        <begin position="60"/>
        <end position="115"/>
    </location>
</feature>
<organism evidence="2 3">
    <name type="scientific">Neotoma lepida</name>
    <name type="common">Desert woodrat</name>
    <dbReference type="NCBI Taxonomy" id="56216"/>
    <lineage>
        <taxon>Eukaryota</taxon>
        <taxon>Metazoa</taxon>
        <taxon>Chordata</taxon>
        <taxon>Craniata</taxon>
        <taxon>Vertebrata</taxon>
        <taxon>Euteleostomi</taxon>
        <taxon>Mammalia</taxon>
        <taxon>Eutheria</taxon>
        <taxon>Euarchontoglires</taxon>
        <taxon>Glires</taxon>
        <taxon>Rodentia</taxon>
        <taxon>Myomorpha</taxon>
        <taxon>Muroidea</taxon>
        <taxon>Cricetidae</taxon>
        <taxon>Neotominae</taxon>
        <taxon>Neotoma</taxon>
    </lineage>
</organism>
<dbReference type="AlphaFoldDB" id="A0A1A6H212"/>
<protein>
    <recommendedName>
        <fullName evidence="1">Enolase N-terminal domain-containing protein</fullName>
    </recommendedName>
</protein>
<name>A0A1A6H212_NEOLE</name>